<organism evidence="1">
    <name type="scientific">marine metagenome</name>
    <dbReference type="NCBI Taxonomy" id="408172"/>
    <lineage>
        <taxon>unclassified sequences</taxon>
        <taxon>metagenomes</taxon>
        <taxon>ecological metagenomes</taxon>
    </lineage>
</organism>
<gene>
    <name evidence="1" type="ORF">METZ01_LOCUS49757</name>
</gene>
<protein>
    <submittedName>
        <fullName evidence="1">Uncharacterized protein</fullName>
    </submittedName>
</protein>
<evidence type="ECO:0000313" key="1">
    <source>
        <dbReference type="EMBL" id="SUZ96903.1"/>
    </source>
</evidence>
<name>A0A381S6X8_9ZZZZ</name>
<proteinExistence type="predicted"/>
<dbReference type="AlphaFoldDB" id="A0A381S6X8"/>
<sequence>VTIHLIQASQPGLRNLPVSHYDADNIWRYIRSCTEWGLQASRIATETGGLLHHLFTLIPTSKMS</sequence>
<reference evidence="1" key="1">
    <citation type="submission" date="2018-05" db="EMBL/GenBank/DDBJ databases">
        <authorList>
            <person name="Lanie J.A."/>
            <person name="Ng W.-L."/>
            <person name="Kazmierczak K.M."/>
            <person name="Andrzejewski T.M."/>
            <person name="Davidsen T.M."/>
            <person name="Wayne K.J."/>
            <person name="Tettelin H."/>
            <person name="Glass J.I."/>
            <person name="Rusch D."/>
            <person name="Podicherti R."/>
            <person name="Tsui H.-C.T."/>
            <person name="Winkler M.E."/>
        </authorList>
    </citation>
    <scope>NUCLEOTIDE SEQUENCE</scope>
</reference>
<dbReference type="EMBL" id="UINC01002459">
    <property type="protein sequence ID" value="SUZ96903.1"/>
    <property type="molecule type" value="Genomic_DNA"/>
</dbReference>
<accession>A0A381S6X8</accession>
<feature type="non-terminal residue" evidence="1">
    <location>
        <position position="1"/>
    </location>
</feature>
<dbReference type="AntiFam" id="ANF00045">
    <property type="entry name" value="Antisense to RNaseP"/>
</dbReference>